<keyword evidence="3" id="KW-1185">Reference proteome</keyword>
<keyword evidence="2" id="KW-0378">Hydrolase</keyword>
<dbReference type="OrthoDB" id="9759690at2"/>
<evidence type="ECO:0000313" key="3">
    <source>
        <dbReference type="Proteomes" id="UP000220034"/>
    </source>
</evidence>
<dbReference type="Pfam" id="PF05402">
    <property type="entry name" value="PqqD"/>
    <property type="match status" value="1"/>
</dbReference>
<dbReference type="InterPro" id="IPR001193">
    <property type="entry name" value="MBTPS2"/>
</dbReference>
<accession>A0A2C9CQL5</accession>
<gene>
    <name evidence="2" type="ORF">SAMN06273572_102519</name>
</gene>
<evidence type="ECO:0000256" key="1">
    <source>
        <dbReference type="SAM" id="Phobius"/>
    </source>
</evidence>
<reference evidence="3" key="1">
    <citation type="submission" date="2017-09" db="EMBL/GenBank/DDBJ databases">
        <authorList>
            <person name="Varghese N."/>
            <person name="Submissions S."/>
        </authorList>
    </citation>
    <scope>NUCLEOTIDE SEQUENCE [LARGE SCALE GENOMIC DNA]</scope>
    <source>
        <strain evidence="3">C7</strain>
    </source>
</reference>
<keyword evidence="1" id="KW-0812">Transmembrane</keyword>
<dbReference type="Proteomes" id="UP000220034">
    <property type="component" value="Unassembled WGS sequence"/>
</dbReference>
<dbReference type="AlphaFoldDB" id="A0A2C9CQL5"/>
<feature type="transmembrane region" description="Helical" evidence="1">
    <location>
        <begin position="361"/>
        <end position="382"/>
    </location>
</feature>
<dbReference type="RefSeq" id="WP_097929388.1">
    <property type="nucleotide sequence ID" value="NZ_OCTN01000002.1"/>
</dbReference>
<feature type="transmembrane region" description="Helical" evidence="1">
    <location>
        <begin position="257"/>
        <end position="278"/>
    </location>
</feature>
<feature type="transmembrane region" description="Helical" evidence="1">
    <location>
        <begin position="230"/>
        <end position="250"/>
    </location>
</feature>
<feature type="transmembrane region" description="Helical" evidence="1">
    <location>
        <begin position="191"/>
        <end position="210"/>
    </location>
</feature>
<dbReference type="GO" id="GO:0005737">
    <property type="term" value="C:cytoplasm"/>
    <property type="evidence" value="ECO:0007669"/>
    <property type="project" value="TreeGrafter"/>
</dbReference>
<protein>
    <submittedName>
        <fullName evidence="2">Putative peptide zinc metalloprotease protein</fullName>
    </submittedName>
</protein>
<evidence type="ECO:0000313" key="2">
    <source>
        <dbReference type="EMBL" id="SOH93841.1"/>
    </source>
</evidence>
<keyword evidence="1" id="KW-0472">Membrane</keyword>
<dbReference type="PANTHER" id="PTHR13325">
    <property type="entry name" value="PROTEASE M50 MEMBRANE-BOUND TRANSCRIPTION FACTOR SITE 2 PROTEASE"/>
    <property type="match status" value="1"/>
</dbReference>
<dbReference type="InterPro" id="IPR041881">
    <property type="entry name" value="PqqD_sf"/>
</dbReference>
<dbReference type="GO" id="GO:0004222">
    <property type="term" value="F:metalloendopeptidase activity"/>
    <property type="evidence" value="ECO:0007669"/>
    <property type="project" value="InterPro"/>
</dbReference>
<organism evidence="2 3">
    <name type="scientific">Pontivivens marinum</name>
    <dbReference type="NCBI Taxonomy" id="1690039"/>
    <lineage>
        <taxon>Bacteria</taxon>
        <taxon>Pseudomonadati</taxon>
        <taxon>Pseudomonadota</taxon>
        <taxon>Alphaproteobacteria</taxon>
        <taxon>Rhodobacterales</taxon>
        <taxon>Paracoccaceae</taxon>
        <taxon>Pontivivens</taxon>
    </lineage>
</organism>
<sequence length="713" mass="78575">MAQSFLSSDWYRIAPLKPRLRGHVDIHRQQFRGEVWFVVQDHTTGKYHRVTPAANFMLSMMNGRRRMQEIWEQACARFGEEPPTQGETIRLLSQLHGADLIASDLTPDVEEIGRRHAQQERSSMLQKIRNPLAMRLPLFDPDRFLDLTLPLVRPLFTVTGFVLWIALVVTGMVLAVMNWGPLTGSIGDRALAADNLLLMVLAYPLVKAVHEMGHAYASKVWGGEVHEIGVMILVFMPVPYVDASASAAFASKWRRAVVGGAGIMVELALASCALIFWLSAEPGLARAFAWNVMLIGGVSTLLFNGNPLLRFDGYFVFADLIEIPGLGQRSNKYFWYLVQRYLMRIESAKSPVTGRGEAKWLLSYAVAAFMYRMVISFAIALFIASKFFVVGILLAIWALFNTFVLPVWKGVKWLATTPDLRTRRWQGWGVLVGALALVGGLLFWVPAPYATVAHGVVWLDNDAFLRPATAGVVVDVAPTQDVTVGTPLITMEAPALDNARDVAIARLQEMQLRLRAVLVLDRVQAGILREQVLLLESQLADVAARSEALEMAASAAGTAIVPGAEDLPGQRLEQGTVIGYLIDGRPLRLRVAVGQDNAELVRGRTQSVSIRFQGDVSHSVPAQLLAELPESRAELPSRGLSTAGGGAFVLNPQGNSPLSTIQSVFQFEVAPLADLPVSRVGERALVRFDHGAEPMGWRFLRATRQLFLRQFSV</sequence>
<name>A0A2C9CQL5_9RHOB</name>
<keyword evidence="1" id="KW-1133">Transmembrane helix</keyword>
<dbReference type="Gene3D" id="1.10.10.1150">
    <property type="entry name" value="Coenzyme PQQ synthesis protein D (PqqD)"/>
    <property type="match status" value="1"/>
</dbReference>
<dbReference type="GO" id="GO:0016020">
    <property type="term" value="C:membrane"/>
    <property type="evidence" value="ECO:0007669"/>
    <property type="project" value="InterPro"/>
</dbReference>
<dbReference type="EMBL" id="OCTN01000002">
    <property type="protein sequence ID" value="SOH93841.1"/>
    <property type="molecule type" value="Genomic_DNA"/>
</dbReference>
<proteinExistence type="predicted"/>
<keyword evidence="2" id="KW-0645">Protease</keyword>
<dbReference type="GO" id="GO:0031293">
    <property type="term" value="P:membrane protein intracellular domain proteolysis"/>
    <property type="evidence" value="ECO:0007669"/>
    <property type="project" value="TreeGrafter"/>
</dbReference>
<dbReference type="PANTHER" id="PTHR13325:SF3">
    <property type="entry name" value="MEMBRANE-BOUND TRANSCRIPTION FACTOR SITE-2 PROTEASE"/>
    <property type="match status" value="1"/>
</dbReference>
<feature type="transmembrane region" description="Helical" evidence="1">
    <location>
        <begin position="155"/>
        <end position="179"/>
    </location>
</feature>
<keyword evidence="2" id="KW-0482">Metalloprotease</keyword>
<feature type="transmembrane region" description="Helical" evidence="1">
    <location>
        <begin position="428"/>
        <end position="447"/>
    </location>
</feature>
<feature type="transmembrane region" description="Helical" evidence="1">
    <location>
        <begin position="388"/>
        <end position="408"/>
    </location>
</feature>
<dbReference type="InterPro" id="IPR008792">
    <property type="entry name" value="PQQD"/>
</dbReference>
<feature type="transmembrane region" description="Helical" evidence="1">
    <location>
        <begin position="284"/>
        <end position="303"/>
    </location>
</feature>